<dbReference type="PANTHER" id="PTHR14513">
    <property type="entry name" value="PROTECTION OF TELOMERES 1"/>
    <property type="match status" value="1"/>
</dbReference>
<accession>S3C2X7</accession>
<dbReference type="VEuPathDB" id="FungiDB:F503_00606"/>
<keyword evidence="8" id="KW-0539">Nucleus</keyword>
<evidence type="ECO:0000313" key="11">
    <source>
        <dbReference type="EMBL" id="EPE07884.1"/>
    </source>
</evidence>
<evidence type="ECO:0000256" key="2">
    <source>
        <dbReference type="ARBA" id="ARBA00004574"/>
    </source>
</evidence>
<feature type="compositionally biased region" description="Low complexity" evidence="9">
    <location>
        <begin position="775"/>
        <end position="793"/>
    </location>
</feature>
<keyword evidence="12" id="KW-1185">Reference proteome</keyword>
<dbReference type="Proteomes" id="UP000016923">
    <property type="component" value="Unassembled WGS sequence"/>
</dbReference>
<evidence type="ECO:0000256" key="6">
    <source>
        <dbReference type="ARBA" id="ARBA00022895"/>
    </source>
</evidence>
<keyword evidence="5" id="KW-0158">Chromosome</keyword>
<comment type="subcellular location">
    <subcellularLocation>
        <location evidence="2">Chromosome</location>
        <location evidence="2">Telomere</location>
    </subcellularLocation>
    <subcellularLocation>
        <location evidence="1">Nucleus</location>
    </subcellularLocation>
</comment>
<feature type="domain" description="Telomeric single stranded DNA binding POT1/Cdc13" evidence="10">
    <location>
        <begin position="33"/>
        <end position="185"/>
    </location>
</feature>
<dbReference type="InterPro" id="IPR012340">
    <property type="entry name" value="NA-bd_OB-fold"/>
</dbReference>
<evidence type="ECO:0000256" key="7">
    <source>
        <dbReference type="ARBA" id="ARBA00023125"/>
    </source>
</evidence>
<evidence type="ECO:0000259" key="10">
    <source>
        <dbReference type="SMART" id="SM00976"/>
    </source>
</evidence>
<organism evidence="11 12">
    <name type="scientific">Ophiostoma piceae (strain UAMH 11346)</name>
    <name type="common">Sap stain fungus</name>
    <dbReference type="NCBI Taxonomy" id="1262450"/>
    <lineage>
        <taxon>Eukaryota</taxon>
        <taxon>Fungi</taxon>
        <taxon>Dikarya</taxon>
        <taxon>Ascomycota</taxon>
        <taxon>Pezizomycotina</taxon>
        <taxon>Sordariomycetes</taxon>
        <taxon>Sordariomycetidae</taxon>
        <taxon>Ophiostomatales</taxon>
        <taxon>Ophiostomataceae</taxon>
        <taxon>Ophiostoma</taxon>
    </lineage>
</organism>
<dbReference type="GO" id="GO:0000783">
    <property type="term" value="C:nuclear telomere cap complex"/>
    <property type="evidence" value="ECO:0007669"/>
    <property type="project" value="TreeGrafter"/>
</dbReference>
<keyword evidence="7" id="KW-0238">DNA-binding</keyword>
<evidence type="ECO:0000256" key="1">
    <source>
        <dbReference type="ARBA" id="ARBA00004123"/>
    </source>
</evidence>
<feature type="region of interest" description="Disordered" evidence="9">
    <location>
        <begin position="663"/>
        <end position="817"/>
    </location>
</feature>
<dbReference type="Pfam" id="PF16686">
    <property type="entry name" value="POT1PC"/>
    <property type="match status" value="2"/>
</dbReference>
<comment type="similarity">
    <text evidence="3">Belongs to the telombin family.</text>
</comment>
<dbReference type="GO" id="GO:0016233">
    <property type="term" value="P:telomere capping"/>
    <property type="evidence" value="ECO:0007669"/>
    <property type="project" value="TreeGrafter"/>
</dbReference>
<dbReference type="GO" id="GO:0032210">
    <property type="term" value="P:regulation of telomere maintenance via telomerase"/>
    <property type="evidence" value="ECO:0007669"/>
    <property type="project" value="TreeGrafter"/>
</dbReference>
<proteinExistence type="inferred from homology"/>
<dbReference type="SMART" id="SM00976">
    <property type="entry name" value="Telo_bind"/>
    <property type="match status" value="1"/>
</dbReference>
<dbReference type="eggNOG" id="KOG4757">
    <property type="taxonomic scope" value="Eukaryota"/>
</dbReference>
<feature type="region of interest" description="Disordered" evidence="9">
    <location>
        <begin position="413"/>
        <end position="477"/>
    </location>
</feature>
<dbReference type="GO" id="GO:0010521">
    <property type="term" value="F:telomerase inhibitor activity"/>
    <property type="evidence" value="ECO:0007669"/>
    <property type="project" value="TreeGrafter"/>
</dbReference>
<dbReference type="OMA" id="ICKADIP"/>
<feature type="compositionally biased region" description="Acidic residues" evidence="9">
    <location>
        <begin position="847"/>
        <end position="861"/>
    </location>
</feature>
<dbReference type="STRING" id="1262450.S3C2X7"/>
<dbReference type="InterPro" id="IPR028389">
    <property type="entry name" value="POT1"/>
</dbReference>
<dbReference type="InterPro" id="IPR011564">
    <property type="entry name" value="Telomer_end-bd_POT1/Cdc13"/>
</dbReference>
<dbReference type="Gene3D" id="2.40.50.140">
    <property type="entry name" value="Nucleic acid-binding proteins"/>
    <property type="match status" value="2"/>
</dbReference>
<dbReference type="OrthoDB" id="2186770at2759"/>
<evidence type="ECO:0000313" key="12">
    <source>
        <dbReference type="Proteomes" id="UP000016923"/>
    </source>
</evidence>
<feature type="compositionally biased region" description="Basic and acidic residues" evidence="9">
    <location>
        <begin position="296"/>
        <end position="310"/>
    </location>
</feature>
<dbReference type="AlphaFoldDB" id="S3C2X7"/>
<reference evidence="11 12" key="1">
    <citation type="journal article" date="2013" name="BMC Genomics">
        <title>The genome and transcriptome of the pine saprophyte Ophiostoma piceae, and a comparison with the bark beetle-associated pine pathogen Grosmannia clavigera.</title>
        <authorList>
            <person name="Haridas S."/>
            <person name="Wang Y."/>
            <person name="Lim L."/>
            <person name="Massoumi Alamouti S."/>
            <person name="Jackman S."/>
            <person name="Docking R."/>
            <person name="Robertson G."/>
            <person name="Birol I."/>
            <person name="Bohlmann J."/>
            <person name="Breuil C."/>
        </authorList>
    </citation>
    <scope>NUCLEOTIDE SEQUENCE [LARGE SCALE GENOMIC DNA]</scope>
    <source>
        <strain evidence="11 12">UAMH 11346</strain>
    </source>
</reference>
<feature type="compositionally biased region" description="Low complexity" evidence="9">
    <location>
        <begin position="721"/>
        <end position="730"/>
    </location>
</feature>
<feature type="compositionally biased region" description="Acidic residues" evidence="9">
    <location>
        <begin position="566"/>
        <end position="576"/>
    </location>
</feature>
<dbReference type="Pfam" id="PF02765">
    <property type="entry name" value="POT1"/>
    <property type="match status" value="1"/>
</dbReference>
<protein>
    <recommendedName>
        <fullName evidence="4">Protection of telomeres protein 1</fullName>
    </recommendedName>
</protein>
<evidence type="ECO:0000256" key="9">
    <source>
        <dbReference type="SAM" id="MobiDB-lite"/>
    </source>
</evidence>
<keyword evidence="6" id="KW-0779">Telomere</keyword>
<feature type="region of interest" description="Disordered" evidence="9">
    <location>
        <begin position="562"/>
        <end position="590"/>
    </location>
</feature>
<evidence type="ECO:0000256" key="4">
    <source>
        <dbReference type="ARBA" id="ARBA00015253"/>
    </source>
</evidence>
<evidence type="ECO:0000256" key="3">
    <source>
        <dbReference type="ARBA" id="ARBA00008442"/>
    </source>
</evidence>
<evidence type="ECO:0000256" key="8">
    <source>
        <dbReference type="ARBA" id="ARBA00023242"/>
    </source>
</evidence>
<dbReference type="SUPFAM" id="SSF50249">
    <property type="entry name" value="Nucleic acid-binding proteins"/>
    <property type="match status" value="2"/>
</dbReference>
<dbReference type="EMBL" id="KE148150">
    <property type="protein sequence ID" value="EPE07884.1"/>
    <property type="molecule type" value="Genomic_DNA"/>
</dbReference>
<name>S3C2X7_OPHP1</name>
<dbReference type="GO" id="GO:0098505">
    <property type="term" value="F:G-rich strand telomeric DNA binding"/>
    <property type="evidence" value="ECO:0007669"/>
    <property type="project" value="TreeGrafter"/>
</dbReference>
<dbReference type="HOGENOM" id="CLU_016663_0_0_1"/>
<dbReference type="InterPro" id="IPR032042">
    <property type="entry name" value="POT1PC"/>
</dbReference>
<evidence type="ECO:0000256" key="5">
    <source>
        <dbReference type="ARBA" id="ARBA00022454"/>
    </source>
</evidence>
<gene>
    <name evidence="11" type="ORF">F503_00606</name>
</gene>
<feature type="compositionally biased region" description="Basic and acidic residues" evidence="9">
    <location>
        <begin position="690"/>
        <end position="719"/>
    </location>
</feature>
<feature type="region of interest" description="Disordered" evidence="9">
    <location>
        <begin position="291"/>
        <end position="313"/>
    </location>
</feature>
<feature type="compositionally biased region" description="Low complexity" evidence="9">
    <location>
        <begin position="420"/>
        <end position="429"/>
    </location>
</feature>
<feature type="compositionally biased region" description="Basic and acidic residues" evidence="9">
    <location>
        <begin position="663"/>
        <end position="683"/>
    </location>
</feature>
<feature type="compositionally biased region" description="Acidic residues" evidence="9">
    <location>
        <begin position="756"/>
        <end position="768"/>
    </location>
</feature>
<dbReference type="PANTHER" id="PTHR14513:SF0">
    <property type="entry name" value="PROTECTION OF TELOMERES PROTEIN 1"/>
    <property type="match status" value="1"/>
</dbReference>
<feature type="region of interest" description="Disordered" evidence="9">
    <location>
        <begin position="834"/>
        <end position="866"/>
    </location>
</feature>
<sequence>MVMATSARNSPGLNRILLSRDPNQMSRPQTVDYTPINDILDGKISVGQMVSICGVIKDSQLPIKSRGTDYKMTIRLADKSSDASGSTIALHIFAKSKADMFFVGAFDVMYIHKAKVQTFGGGYSLLSSDFSNIFSYPSAVLSLPKPCAAGQSITTWARSLGRRSMPVPDSAMTTRAVALFKDLSEASGDDLGIAIEEFKIQVAKTTNIRDKRTPLKNMRSGNFHDLLVRVVTEPHHFHDNLATMWVSDYTKNEEFENKGTVGLFADFDAAAPGSSAGTTVGDEHGYLDKYTAGSGERARGNDKKKTDKTDANWTGPVGRRSMLVSCFDEHAQAVKDEVRRGSWVKLANVQIKYGRHGLALEGFLRSDRNTFGHRLSVEVLDMEDLDHETMDPLHLEAIKQQDRYEKTRAKFIKEKKKQQQKLQKQQQQASKKRKDVPGAPEGNTAENSQQRRRRRRMQKEGGQGGSEAGDDDGDEPQLAASEMANRAIVCEAGRQPETPLADVLQPSLYTSLGRTPASDDGIVLPFANVKFKAKVRVVDFMPNRLADFAVGRWVGPLELTGHREDDDLSSSEDDDSAAFGADPRGGRDSSHKFTWEWRFALLLEDASDAGAEKPRIWAVVNNADAQLLTAMDACDLTKSSSSLDTLRQKMFLLWGNLEENKQEEARRAAKAEQAQRDAHKRQQEAAGSQKQRERDEAAEKERERLQREKDAVAAIEKAKQAKQASEAQKAQRQRDRTIVIQTGRNLKKVYPPDASSDAEPEDDEPEDDEPRHQISQASQPNQPSQTPASQPAQPEAPPEPEAQPDQAPTPEAIPPLSNVPFVCCIRQFGVWARAEAPTDCTDKKDDDISDDGDEDEDDDDEQSVKREWRQMFSMYGTSIRG</sequence>